<dbReference type="AlphaFoldDB" id="A0A5B9PDC0"/>
<dbReference type="KEGG" id="mff:MFFC18_08750"/>
<dbReference type="OrthoDB" id="282578at2"/>
<dbReference type="EMBL" id="CP042912">
    <property type="protein sequence ID" value="QEG21023.1"/>
    <property type="molecule type" value="Genomic_DNA"/>
</dbReference>
<accession>A0A5B9PDC0</accession>
<name>A0A5B9PDC0_9BACT</name>
<organism evidence="1 2">
    <name type="scientific">Mariniblastus fucicola</name>
    <dbReference type="NCBI Taxonomy" id="980251"/>
    <lineage>
        <taxon>Bacteria</taxon>
        <taxon>Pseudomonadati</taxon>
        <taxon>Planctomycetota</taxon>
        <taxon>Planctomycetia</taxon>
        <taxon>Pirellulales</taxon>
        <taxon>Pirellulaceae</taxon>
        <taxon>Mariniblastus</taxon>
    </lineage>
</organism>
<proteinExistence type="predicted"/>
<dbReference type="STRING" id="980251.GCA_001642875_02065"/>
<dbReference type="Proteomes" id="UP000322214">
    <property type="component" value="Chromosome"/>
</dbReference>
<keyword evidence="2" id="KW-1185">Reference proteome</keyword>
<dbReference type="RefSeq" id="WP_148618626.1">
    <property type="nucleotide sequence ID" value="NZ_CP042912.1"/>
</dbReference>
<gene>
    <name evidence="1" type="ORF">MFFC18_08750</name>
</gene>
<evidence type="ECO:0000313" key="1">
    <source>
        <dbReference type="EMBL" id="QEG21023.1"/>
    </source>
</evidence>
<sequence length="111" mass="12221">MKSNQPERVFRLGSISASVFVNSVPDSDVPEREFRCVSLQKRYSVDGESRFSSTFNLSDIPIAIEVLRIAFNHVASMELDVAVARDWHGIAERTFRATGSQSTADAQGGAK</sequence>
<protein>
    <submittedName>
        <fullName evidence="1">Uncharacterized protein</fullName>
    </submittedName>
</protein>
<reference evidence="1 2" key="1">
    <citation type="submission" date="2019-08" db="EMBL/GenBank/DDBJ databases">
        <title>Deep-cultivation of Planctomycetes and their phenomic and genomic characterization uncovers novel biology.</title>
        <authorList>
            <person name="Wiegand S."/>
            <person name="Jogler M."/>
            <person name="Boedeker C."/>
            <person name="Pinto D."/>
            <person name="Vollmers J."/>
            <person name="Rivas-Marin E."/>
            <person name="Kohn T."/>
            <person name="Peeters S.H."/>
            <person name="Heuer A."/>
            <person name="Rast P."/>
            <person name="Oberbeckmann S."/>
            <person name="Bunk B."/>
            <person name="Jeske O."/>
            <person name="Meyerdierks A."/>
            <person name="Storesund J.E."/>
            <person name="Kallscheuer N."/>
            <person name="Luecker S."/>
            <person name="Lage O.M."/>
            <person name="Pohl T."/>
            <person name="Merkel B.J."/>
            <person name="Hornburger P."/>
            <person name="Mueller R.-W."/>
            <person name="Bruemmer F."/>
            <person name="Labrenz M."/>
            <person name="Spormann A.M."/>
            <person name="Op den Camp H."/>
            <person name="Overmann J."/>
            <person name="Amann R."/>
            <person name="Jetten M.S.M."/>
            <person name="Mascher T."/>
            <person name="Medema M.H."/>
            <person name="Devos D.P."/>
            <person name="Kaster A.-K."/>
            <person name="Ovreas L."/>
            <person name="Rohde M."/>
            <person name="Galperin M.Y."/>
            <person name="Jogler C."/>
        </authorList>
    </citation>
    <scope>NUCLEOTIDE SEQUENCE [LARGE SCALE GENOMIC DNA]</scope>
    <source>
        <strain evidence="1 2">FC18</strain>
    </source>
</reference>
<evidence type="ECO:0000313" key="2">
    <source>
        <dbReference type="Proteomes" id="UP000322214"/>
    </source>
</evidence>